<feature type="domain" description="SKICH" evidence="2">
    <location>
        <begin position="6"/>
        <end position="78"/>
    </location>
</feature>
<dbReference type="InterPro" id="IPR041611">
    <property type="entry name" value="SKICH"/>
</dbReference>
<reference evidence="3" key="2">
    <citation type="submission" date="2025-09" db="UniProtKB">
        <authorList>
            <consortium name="Ensembl"/>
        </authorList>
    </citation>
    <scope>IDENTIFICATION</scope>
</reference>
<dbReference type="PANTHER" id="PTHR31915">
    <property type="entry name" value="SKICH DOMAIN-CONTAINING PROTEIN"/>
    <property type="match status" value="1"/>
</dbReference>
<reference evidence="3" key="1">
    <citation type="submission" date="2025-08" db="UniProtKB">
        <authorList>
            <consortium name="Ensembl"/>
        </authorList>
    </citation>
    <scope>IDENTIFICATION</scope>
</reference>
<accession>A0A8C6V2G6</accession>
<evidence type="ECO:0000313" key="4">
    <source>
        <dbReference type="Proteomes" id="UP000694523"/>
    </source>
</evidence>
<protein>
    <submittedName>
        <fullName evidence="3">Tax1 (human T-cell leukemia virus type I) binding protein 1a</fullName>
    </submittedName>
</protein>
<dbReference type="AlphaFoldDB" id="A0A8C6V2G6"/>
<evidence type="ECO:0000256" key="1">
    <source>
        <dbReference type="ARBA" id="ARBA00023054"/>
    </source>
</evidence>
<dbReference type="Proteomes" id="UP000694523">
    <property type="component" value="Unplaced"/>
</dbReference>
<dbReference type="PANTHER" id="PTHR31915:SF7">
    <property type="entry name" value="TAX1-BINDING PROTEIN 1 HOMOLOG A"/>
    <property type="match status" value="1"/>
</dbReference>
<evidence type="ECO:0000259" key="2">
    <source>
        <dbReference type="Pfam" id="PF17751"/>
    </source>
</evidence>
<keyword evidence="4" id="KW-1185">Reference proteome</keyword>
<dbReference type="Pfam" id="PF17751">
    <property type="entry name" value="SKICH"/>
    <property type="match status" value="1"/>
</dbReference>
<organism evidence="3 4">
    <name type="scientific">Neogobius melanostomus</name>
    <name type="common">round goby</name>
    <dbReference type="NCBI Taxonomy" id="47308"/>
    <lineage>
        <taxon>Eukaryota</taxon>
        <taxon>Metazoa</taxon>
        <taxon>Chordata</taxon>
        <taxon>Craniata</taxon>
        <taxon>Vertebrata</taxon>
        <taxon>Euteleostomi</taxon>
        <taxon>Actinopterygii</taxon>
        <taxon>Neopterygii</taxon>
        <taxon>Teleostei</taxon>
        <taxon>Neoteleostei</taxon>
        <taxon>Acanthomorphata</taxon>
        <taxon>Gobiaria</taxon>
        <taxon>Gobiiformes</taxon>
        <taxon>Gobioidei</taxon>
        <taxon>Gobiidae</taxon>
        <taxon>Benthophilinae</taxon>
        <taxon>Neogobiini</taxon>
        <taxon>Neogobius</taxon>
    </lineage>
</organism>
<dbReference type="Gene3D" id="2.60.40.2840">
    <property type="match status" value="1"/>
</dbReference>
<name>A0A8C6V2G6_9GOBI</name>
<dbReference type="InterPro" id="IPR051002">
    <property type="entry name" value="UBA_autophagy_assoc_protein"/>
</dbReference>
<evidence type="ECO:0000313" key="3">
    <source>
        <dbReference type="Ensembl" id="ENSNMLP00000044309.1"/>
    </source>
</evidence>
<sequence length="132" mass="15048">MELKWFVNVGKSFLPQVPLECSYTLTPYLSPHPKDWVGIFKVGWSTARDYYTFLWSPMPENYEAGSTVHRTVVFQGNASLTSPSPAELNPGEKKKCLPSFYYSHTATKQRELLKGLEGESDSDRPMFTCRDT</sequence>
<dbReference type="Ensembl" id="ENSNMLT00000049181.1">
    <property type="protein sequence ID" value="ENSNMLP00000044309.1"/>
    <property type="gene ID" value="ENSNMLG00000026811.1"/>
</dbReference>
<proteinExistence type="predicted"/>
<keyword evidence="1" id="KW-0175">Coiled coil</keyword>